<reference evidence="2" key="1">
    <citation type="submission" date="2017-05" db="UniProtKB">
        <authorList>
            <consortium name="EnsemblMetazoa"/>
        </authorList>
    </citation>
    <scope>IDENTIFICATION</scope>
</reference>
<accession>A0A1X7TR64</accession>
<evidence type="ECO:0000313" key="2">
    <source>
        <dbReference type="EnsemblMetazoa" id="Aqu2.1.17634_001"/>
    </source>
</evidence>
<evidence type="ECO:0000256" key="1">
    <source>
        <dbReference type="SAM" id="MobiDB-lite"/>
    </source>
</evidence>
<feature type="compositionally biased region" description="Gly residues" evidence="1">
    <location>
        <begin position="31"/>
        <end position="41"/>
    </location>
</feature>
<organism evidence="2">
    <name type="scientific">Amphimedon queenslandica</name>
    <name type="common">Sponge</name>
    <dbReference type="NCBI Taxonomy" id="400682"/>
    <lineage>
        <taxon>Eukaryota</taxon>
        <taxon>Metazoa</taxon>
        <taxon>Porifera</taxon>
        <taxon>Demospongiae</taxon>
        <taxon>Heteroscleromorpha</taxon>
        <taxon>Haplosclerida</taxon>
        <taxon>Niphatidae</taxon>
        <taxon>Amphimedon</taxon>
    </lineage>
</organism>
<protein>
    <submittedName>
        <fullName evidence="2">Uncharacterized protein</fullName>
    </submittedName>
</protein>
<name>A0A1X7TR64_AMPQE</name>
<feature type="region of interest" description="Disordered" evidence="1">
    <location>
        <begin position="26"/>
        <end position="76"/>
    </location>
</feature>
<dbReference type="AlphaFoldDB" id="A0A1X7TR64"/>
<dbReference type="InParanoid" id="A0A1X7TR64"/>
<feature type="compositionally biased region" description="Polar residues" evidence="1">
    <location>
        <begin position="60"/>
        <end position="76"/>
    </location>
</feature>
<dbReference type="EnsemblMetazoa" id="Aqu2.1.17634_001">
    <property type="protein sequence ID" value="Aqu2.1.17634_001"/>
    <property type="gene ID" value="Aqu2.1.17634"/>
</dbReference>
<proteinExistence type="predicted"/>
<sequence length="76" mass="7555">MPHPPFLPPKVMNIVTKVMLLPVSHFQSRTGGRGGGGGGGGPPWPPPAATGGGGGRPWPTSVSGSAGTSIITTKKK</sequence>